<dbReference type="InterPro" id="IPR001851">
    <property type="entry name" value="ABC_transp_permease"/>
</dbReference>
<keyword evidence="7 10" id="KW-1133">Transmembrane helix</keyword>
<evidence type="ECO:0000313" key="11">
    <source>
        <dbReference type="EMBL" id="PSJ05171.1"/>
    </source>
</evidence>
<evidence type="ECO:0000256" key="1">
    <source>
        <dbReference type="ARBA" id="ARBA00004651"/>
    </source>
</evidence>
<accession>A0A2P7MVE3</accession>
<dbReference type="PANTHER" id="PTHR11795:SF371">
    <property type="entry name" value="HIGH-AFFINITY BRANCHED-CHAIN AMINO ACID TRANSPORT SYSTEM PERMEASE PROTEIN LIVH"/>
    <property type="match status" value="1"/>
</dbReference>
<evidence type="ECO:0000256" key="8">
    <source>
        <dbReference type="ARBA" id="ARBA00023136"/>
    </source>
</evidence>
<dbReference type="AlphaFoldDB" id="A0A2P7MVE3"/>
<dbReference type="GO" id="GO:0015188">
    <property type="term" value="F:L-isoleucine transmembrane transporter activity"/>
    <property type="evidence" value="ECO:0007669"/>
    <property type="project" value="TreeGrafter"/>
</dbReference>
<dbReference type="GO" id="GO:0015192">
    <property type="term" value="F:L-phenylalanine transmembrane transporter activity"/>
    <property type="evidence" value="ECO:0007669"/>
    <property type="project" value="TreeGrafter"/>
</dbReference>
<keyword evidence="11" id="KW-0966">Cell projection</keyword>
<feature type="transmembrane region" description="Helical" evidence="10">
    <location>
        <begin position="246"/>
        <end position="267"/>
    </location>
</feature>
<feature type="transmembrane region" description="Helical" evidence="10">
    <location>
        <begin position="210"/>
        <end position="234"/>
    </location>
</feature>
<protein>
    <submittedName>
        <fullName evidence="11">Flagellar biosynthesis protein FlgM</fullName>
    </submittedName>
</protein>
<dbReference type="OrthoDB" id="9807115at2"/>
<keyword evidence="8 10" id="KW-0472">Membrane</keyword>
<dbReference type="EMBL" id="PXXO01000007">
    <property type="protein sequence ID" value="PSJ05171.1"/>
    <property type="molecule type" value="Genomic_DNA"/>
</dbReference>
<evidence type="ECO:0000256" key="10">
    <source>
        <dbReference type="SAM" id="Phobius"/>
    </source>
</evidence>
<feature type="transmembrane region" description="Helical" evidence="10">
    <location>
        <begin position="12"/>
        <end position="35"/>
    </location>
</feature>
<organism evidence="11 12">
    <name type="scientific">Cyanobium usitatum str. Tous</name>
    <dbReference type="NCBI Taxonomy" id="2116684"/>
    <lineage>
        <taxon>Bacteria</taxon>
        <taxon>Bacillati</taxon>
        <taxon>Cyanobacteriota</taxon>
        <taxon>Cyanophyceae</taxon>
        <taxon>Synechococcales</taxon>
        <taxon>Prochlorococcaceae</taxon>
        <taxon>Cyanobium</taxon>
    </lineage>
</organism>
<dbReference type="GO" id="GO:0005304">
    <property type="term" value="F:L-valine transmembrane transporter activity"/>
    <property type="evidence" value="ECO:0007669"/>
    <property type="project" value="TreeGrafter"/>
</dbReference>
<feature type="transmembrane region" description="Helical" evidence="10">
    <location>
        <begin position="161"/>
        <end position="178"/>
    </location>
</feature>
<reference evidence="11 12" key="1">
    <citation type="journal article" date="2018" name="Environ. Microbiol.">
        <title>Ecological and genomic features of two widespread freshwater picocyanobacteria.</title>
        <authorList>
            <person name="Cabello-Yeves P.J."/>
            <person name="Picazo A."/>
            <person name="Camacho A."/>
            <person name="Callieri C."/>
            <person name="Rosselli R."/>
            <person name="Roda-Garcia J.J."/>
            <person name="Coutinho F.H."/>
            <person name="Rodriguez-Valera F."/>
        </authorList>
    </citation>
    <scope>NUCLEOTIDE SEQUENCE [LARGE SCALE GENOMIC DNA]</scope>
    <source>
        <strain evidence="11 12">Tous</strain>
    </source>
</reference>
<comment type="caution">
    <text evidence="11">The sequence shown here is derived from an EMBL/GenBank/DDBJ whole genome shotgun (WGS) entry which is preliminary data.</text>
</comment>
<dbReference type="Proteomes" id="UP000243002">
    <property type="component" value="Unassembled WGS sequence"/>
</dbReference>
<evidence type="ECO:0000256" key="5">
    <source>
        <dbReference type="ARBA" id="ARBA00022692"/>
    </source>
</evidence>
<feature type="transmembrane region" description="Helical" evidence="10">
    <location>
        <begin position="109"/>
        <end position="129"/>
    </location>
</feature>
<evidence type="ECO:0000313" key="12">
    <source>
        <dbReference type="Proteomes" id="UP000243002"/>
    </source>
</evidence>
<keyword evidence="2" id="KW-0813">Transport</keyword>
<dbReference type="GO" id="GO:0042941">
    <property type="term" value="P:D-alanine transmembrane transport"/>
    <property type="evidence" value="ECO:0007669"/>
    <property type="project" value="TreeGrafter"/>
</dbReference>
<evidence type="ECO:0000256" key="6">
    <source>
        <dbReference type="ARBA" id="ARBA00022970"/>
    </source>
</evidence>
<comment type="similarity">
    <text evidence="9">Belongs to the binding-protein-dependent transport system permease family. LivHM subfamily.</text>
</comment>
<evidence type="ECO:0000256" key="4">
    <source>
        <dbReference type="ARBA" id="ARBA00022519"/>
    </source>
</evidence>
<dbReference type="Pfam" id="PF02653">
    <property type="entry name" value="BPD_transp_2"/>
    <property type="match status" value="1"/>
</dbReference>
<feature type="transmembrane region" description="Helical" evidence="10">
    <location>
        <begin position="75"/>
        <end position="97"/>
    </location>
</feature>
<dbReference type="GO" id="GO:0015808">
    <property type="term" value="P:L-alanine transport"/>
    <property type="evidence" value="ECO:0007669"/>
    <property type="project" value="TreeGrafter"/>
</dbReference>
<keyword evidence="11" id="KW-0282">Flagellum</keyword>
<name>A0A2P7MVE3_9CYAN</name>
<feature type="transmembrane region" description="Helical" evidence="10">
    <location>
        <begin position="135"/>
        <end position="154"/>
    </location>
</feature>
<keyword evidence="3" id="KW-1003">Cell membrane</keyword>
<evidence type="ECO:0000256" key="9">
    <source>
        <dbReference type="ARBA" id="ARBA00037998"/>
    </source>
</evidence>
<evidence type="ECO:0000256" key="7">
    <source>
        <dbReference type="ARBA" id="ARBA00022989"/>
    </source>
</evidence>
<keyword evidence="4" id="KW-0997">Cell inner membrane</keyword>
<comment type="subcellular location">
    <subcellularLocation>
        <location evidence="1">Cell membrane</location>
        <topology evidence="1">Multi-pass membrane protein</topology>
    </subcellularLocation>
</comment>
<keyword evidence="6" id="KW-0029">Amino-acid transport</keyword>
<proteinExistence type="inferred from homology"/>
<gene>
    <name evidence="11" type="ORF">C7K55_07480</name>
</gene>
<dbReference type="GO" id="GO:0015190">
    <property type="term" value="F:L-leucine transmembrane transporter activity"/>
    <property type="evidence" value="ECO:0007669"/>
    <property type="project" value="TreeGrafter"/>
</dbReference>
<sequence>MEGLLQLLFNGLSVGAVYALFALGYTLVFSVLGVINFAHGAIFTMGAYFTYLLIGGAVGANGLLAGLQFPFALPFWLALPLAGIAAAAVALVVERIAFRPLRDRGSDPLLALITSLGAGVILVNLIQLLVGAESYSIPVGTLGSLPAALSIAGAKVRTVQVMLLAISGLLLAALSIWINGSRSGKALQAVSEDPVTAQLLGINSARVIQIAFGISGFLAGMAGGLVGLSISIAGPYFGIGYGLKGLGVLVLGGLGSVPGAVLGGLIIGLAEACVPADLSGYKDAVSFGFLFLVLLVRPQGLLGRPQANKV</sequence>
<evidence type="ECO:0000256" key="2">
    <source>
        <dbReference type="ARBA" id="ARBA00022448"/>
    </source>
</evidence>
<feature type="transmembrane region" description="Helical" evidence="10">
    <location>
        <begin position="47"/>
        <end position="69"/>
    </location>
</feature>
<keyword evidence="12" id="KW-1185">Reference proteome</keyword>
<feature type="transmembrane region" description="Helical" evidence="10">
    <location>
        <begin position="279"/>
        <end position="296"/>
    </location>
</feature>
<keyword evidence="11" id="KW-0969">Cilium</keyword>
<dbReference type="CDD" id="cd06582">
    <property type="entry name" value="TM_PBP1_LivH_like"/>
    <property type="match status" value="1"/>
</dbReference>
<dbReference type="PANTHER" id="PTHR11795">
    <property type="entry name" value="BRANCHED-CHAIN AMINO ACID TRANSPORT SYSTEM PERMEASE PROTEIN LIVH"/>
    <property type="match status" value="1"/>
</dbReference>
<evidence type="ECO:0000256" key="3">
    <source>
        <dbReference type="ARBA" id="ARBA00022475"/>
    </source>
</evidence>
<keyword evidence="5 10" id="KW-0812">Transmembrane</keyword>
<dbReference type="GO" id="GO:1903806">
    <property type="term" value="P:L-isoleucine import across plasma membrane"/>
    <property type="evidence" value="ECO:0007669"/>
    <property type="project" value="TreeGrafter"/>
</dbReference>
<dbReference type="GO" id="GO:0005886">
    <property type="term" value="C:plasma membrane"/>
    <property type="evidence" value="ECO:0007669"/>
    <property type="project" value="UniProtKB-SubCell"/>
</dbReference>
<dbReference type="InterPro" id="IPR052157">
    <property type="entry name" value="BCAA_transport_permease"/>
</dbReference>
<dbReference type="RefSeq" id="WP_106502795.1">
    <property type="nucleotide sequence ID" value="NZ_PXXO01000007.1"/>
</dbReference>